<evidence type="ECO:0000256" key="3">
    <source>
        <dbReference type="ARBA" id="ARBA00011738"/>
    </source>
</evidence>
<dbReference type="InterPro" id="IPR050741">
    <property type="entry name" value="Acyl-CoA_dehydrogenase"/>
</dbReference>
<gene>
    <name evidence="11" type="ORF">BDV26DRAFT_254212</name>
</gene>
<name>A0A5N7BJR3_9EURO</name>
<dbReference type="Gene3D" id="1.10.540.10">
    <property type="entry name" value="Acyl-CoA dehydrogenase/oxidase, N-terminal domain"/>
    <property type="match status" value="1"/>
</dbReference>
<evidence type="ECO:0000256" key="6">
    <source>
        <dbReference type="ARBA" id="ARBA00023002"/>
    </source>
</evidence>
<dbReference type="InterPro" id="IPR037069">
    <property type="entry name" value="AcylCoA_DH/ox_N_sf"/>
</dbReference>
<dbReference type="Proteomes" id="UP000326198">
    <property type="component" value="Unassembled WGS sequence"/>
</dbReference>
<comment type="cofactor">
    <cofactor evidence="1 7">
        <name>FAD</name>
        <dbReference type="ChEBI" id="CHEBI:57692"/>
    </cofactor>
</comment>
<dbReference type="InterPro" id="IPR009075">
    <property type="entry name" value="AcylCo_DH/oxidase_C"/>
</dbReference>
<dbReference type="Pfam" id="PF02770">
    <property type="entry name" value="Acyl-CoA_dh_M"/>
    <property type="match status" value="1"/>
</dbReference>
<dbReference type="InterPro" id="IPR006091">
    <property type="entry name" value="Acyl-CoA_Oxase/DH_mid-dom"/>
</dbReference>
<reference evidence="11 12" key="1">
    <citation type="submission" date="2019-04" db="EMBL/GenBank/DDBJ databases">
        <title>Friends and foes A comparative genomics studyof 23 Aspergillus species from section Flavi.</title>
        <authorList>
            <consortium name="DOE Joint Genome Institute"/>
            <person name="Kjaerbolling I."/>
            <person name="Vesth T."/>
            <person name="Frisvad J.C."/>
            <person name="Nybo J.L."/>
            <person name="Theobald S."/>
            <person name="Kildgaard S."/>
            <person name="Isbrandt T."/>
            <person name="Kuo A."/>
            <person name="Sato A."/>
            <person name="Lyhne E.K."/>
            <person name="Kogle M.E."/>
            <person name="Wiebenga A."/>
            <person name="Kun R.S."/>
            <person name="Lubbers R.J."/>
            <person name="Makela M.R."/>
            <person name="Barry K."/>
            <person name="Chovatia M."/>
            <person name="Clum A."/>
            <person name="Daum C."/>
            <person name="Haridas S."/>
            <person name="He G."/>
            <person name="LaButti K."/>
            <person name="Lipzen A."/>
            <person name="Mondo S."/>
            <person name="Riley R."/>
            <person name="Salamov A."/>
            <person name="Simmons B.A."/>
            <person name="Magnuson J.K."/>
            <person name="Henrissat B."/>
            <person name="Mortensen U.H."/>
            <person name="Larsen T.O."/>
            <person name="Devries R.P."/>
            <person name="Grigoriev I.V."/>
            <person name="Machida M."/>
            <person name="Baker S.E."/>
            <person name="Andersen M.R."/>
        </authorList>
    </citation>
    <scope>NUCLEOTIDE SEQUENCE [LARGE SCALE GENOMIC DNA]</scope>
    <source>
        <strain evidence="11 12">IBT 29228</strain>
    </source>
</reference>
<evidence type="ECO:0000313" key="11">
    <source>
        <dbReference type="EMBL" id="KAE8382036.1"/>
    </source>
</evidence>
<keyword evidence="6 7" id="KW-0560">Oxidoreductase</keyword>
<dbReference type="PANTHER" id="PTHR48083">
    <property type="entry name" value="MEDIUM-CHAIN SPECIFIC ACYL-COA DEHYDROGENASE, MITOCHONDRIAL-RELATED"/>
    <property type="match status" value="1"/>
</dbReference>
<dbReference type="GO" id="GO:0050660">
    <property type="term" value="F:flavin adenine dinucleotide binding"/>
    <property type="evidence" value="ECO:0007669"/>
    <property type="project" value="InterPro"/>
</dbReference>
<dbReference type="InterPro" id="IPR036250">
    <property type="entry name" value="AcylCo_DH-like_C"/>
</dbReference>
<dbReference type="AlphaFoldDB" id="A0A5N7BJR3"/>
<feature type="domain" description="Acyl-CoA dehydrogenase/oxidase N-terminal" evidence="10">
    <location>
        <begin position="17"/>
        <end position="142"/>
    </location>
</feature>
<accession>A0A5N7BJR3</accession>
<dbReference type="Gene3D" id="2.40.110.10">
    <property type="entry name" value="Butyryl-CoA Dehydrogenase, subunit A, domain 2"/>
    <property type="match status" value="1"/>
</dbReference>
<feature type="domain" description="Acyl-CoA oxidase/dehydrogenase middle" evidence="9">
    <location>
        <begin position="146"/>
        <end position="248"/>
    </location>
</feature>
<dbReference type="InterPro" id="IPR009100">
    <property type="entry name" value="AcylCoA_DH/oxidase_NM_dom_sf"/>
</dbReference>
<evidence type="ECO:0000256" key="7">
    <source>
        <dbReference type="RuleBase" id="RU362125"/>
    </source>
</evidence>
<dbReference type="SUPFAM" id="SSF47203">
    <property type="entry name" value="Acyl-CoA dehydrogenase C-terminal domain-like"/>
    <property type="match status" value="1"/>
</dbReference>
<feature type="domain" description="Acyl-CoA dehydrogenase/oxidase C-terminal" evidence="8">
    <location>
        <begin position="260"/>
        <end position="411"/>
    </location>
</feature>
<evidence type="ECO:0000313" key="12">
    <source>
        <dbReference type="Proteomes" id="UP000326198"/>
    </source>
</evidence>
<dbReference type="Pfam" id="PF00441">
    <property type="entry name" value="Acyl-CoA_dh_1"/>
    <property type="match status" value="1"/>
</dbReference>
<dbReference type="EMBL" id="ML736165">
    <property type="protein sequence ID" value="KAE8382036.1"/>
    <property type="molecule type" value="Genomic_DNA"/>
</dbReference>
<proteinExistence type="inferred from homology"/>
<dbReference type="SUPFAM" id="SSF56645">
    <property type="entry name" value="Acyl-CoA dehydrogenase NM domain-like"/>
    <property type="match status" value="1"/>
</dbReference>
<dbReference type="OrthoDB" id="434771at2759"/>
<dbReference type="GO" id="GO:0005737">
    <property type="term" value="C:cytoplasm"/>
    <property type="evidence" value="ECO:0007669"/>
    <property type="project" value="TreeGrafter"/>
</dbReference>
<dbReference type="Gene3D" id="1.20.140.10">
    <property type="entry name" value="Butyryl-CoA Dehydrogenase, subunit A, domain 3"/>
    <property type="match status" value="1"/>
</dbReference>
<dbReference type="GO" id="GO:0033539">
    <property type="term" value="P:fatty acid beta-oxidation using acyl-CoA dehydrogenase"/>
    <property type="evidence" value="ECO:0007669"/>
    <property type="project" value="TreeGrafter"/>
</dbReference>
<organism evidence="11 12">
    <name type="scientific">Aspergillus bertholletiae</name>
    <dbReference type="NCBI Taxonomy" id="1226010"/>
    <lineage>
        <taxon>Eukaryota</taxon>
        <taxon>Fungi</taxon>
        <taxon>Dikarya</taxon>
        <taxon>Ascomycota</taxon>
        <taxon>Pezizomycotina</taxon>
        <taxon>Eurotiomycetes</taxon>
        <taxon>Eurotiomycetidae</taxon>
        <taxon>Eurotiales</taxon>
        <taxon>Aspergillaceae</taxon>
        <taxon>Aspergillus</taxon>
        <taxon>Aspergillus subgen. Circumdati</taxon>
    </lineage>
</organism>
<dbReference type="GO" id="GO:0003995">
    <property type="term" value="F:acyl-CoA dehydrogenase activity"/>
    <property type="evidence" value="ECO:0007669"/>
    <property type="project" value="TreeGrafter"/>
</dbReference>
<dbReference type="InterPro" id="IPR046373">
    <property type="entry name" value="Acyl-CoA_Oxase/DH_mid-dom_sf"/>
</dbReference>
<dbReference type="FunFam" id="2.40.110.10:FF:000002">
    <property type="entry name" value="Acyl-CoA dehydrogenase fadE12"/>
    <property type="match status" value="1"/>
</dbReference>
<keyword evidence="4 7" id="KW-0285">Flavoprotein</keyword>
<evidence type="ECO:0000256" key="4">
    <source>
        <dbReference type="ARBA" id="ARBA00022630"/>
    </source>
</evidence>
<protein>
    <submittedName>
        <fullName evidence="11">Acyl-CoA dehydrogenase/oxidase</fullName>
    </submittedName>
</protein>
<dbReference type="Pfam" id="PF02771">
    <property type="entry name" value="Acyl-CoA_dh_N"/>
    <property type="match status" value="1"/>
</dbReference>
<evidence type="ECO:0000259" key="8">
    <source>
        <dbReference type="Pfam" id="PF00441"/>
    </source>
</evidence>
<keyword evidence="12" id="KW-1185">Reference proteome</keyword>
<evidence type="ECO:0000256" key="1">
    <source>
        <dbReference type="ARBA" id="ARBA00001974"/>
    </source>
</evidence>
<dbReference type="PANTHER" id="PTHR48083:SF13">
    <property type="entry name" value="ACYL-COA DEHYDROGENASE FAMILY MEMBER 11"/>
    <property type="match status" value="1"/>
</dbReference>
<evidence type="ECO:0000256" key="5">
    <source>
        <dbReference type="ARBA" id="ARBA00022827"/>
    </source>
</evidence>
<evidence type="ECO:0000256" key="2">
    <source>
        <dbReference type="ARBA" id="ARBA00009347"/>
    </source>
</evidence>
<evidence type="ECO:0000259" key="10">
    <source>
        <dbReference type="Pfam" id="PF02771"/>
    </source>
</evidence>
<comment type="subunit">
    <text evidence="3">Homodimer.</text>
</comment>
<evidence type="ECO:0000259" key="9">
    <source>
        <dbReference type="Pfam" id="PF02770"/>
    </source>
</evidence>
<keyword evidence="5 7" id="KW-0274">FAD</keyword>
<comment type="similarity">
    <text evidence="2 7">Belongs to the acyl-CoA dehydrogenase family.</text>
</comment>
<dbReference type="InterPro" id="IPR013786">
    <property type="entry name" value="AcylCoA_DH/ox_N"/>
</dbReference>
<sequence length="446" mass="49210">MSASTRIPSIAQPFVSERAKKTLDQVEQFVERECIPAEKLFQAQLGEGDQRWATYPAVMESLKTKARQLGLWNMFLPKNHFSQGAGFSNLEYGLMAEYLGKSKLASEATNNAAPDTGNMEVLAKYGNEAQKQQWLAPLLDGKIRSAFLMTEPEVASSDATNIQLEIRREGNEYVLNGSKWWSSGAGDPRCSIYLVMGKTDPTNKDPYRQQSVILVPAGLPGITVHRMLSVYGYDDAPHGHGHISFKDVRVPVANMVLGEGRGFEIIQGRLGPGRIHHAMRTIGAAEKAIEWLIARINDERKQTFGKSLSAHGVILEWLAKSRIEVDAARLIVLNAAIKIDQGDAKSALKEIAQAKVLVPQTALTIIDRAVQAYGAAGVCQDTPLANLWAMIRTLRIADGPDEVHLQQLGKRENRARKDAVIEKLNWQRDEAERLLAASGLKVKSLL</sequence>